<evidence type="ECO:0000256" key="22">
    <source>
        <dbReference type="SAM" id="Phobius"/>
    </source>
</evidence>
<feature type="domain" description="Histidine kinase" evidence="23">
    <location>
        <begin position="322"/>
        <end position="515"/>
    </location>
</feature>
<dbReference type="EC" id="2.7.13.3" evidence="5"/>
<comment type="caution">
    <text evidence="25">The sequence shown here is derived from an EMBL/GenBank/DDBJ whole genome shotgun (WGS) entry which is preliminary data.</text>
</comment>
<dbReference type="Pfam" id="PF02518">
    <property type="entry name" value="HATPase_c"/>
    <property type="match status" value="1"/>
</dbReference>
<evidence type="ECO:0000256" key="10">
    <source>
        <dbReference type="ARBA" id="ARBA00022553"/>
    </source>
</evidence>
<dbReference type="PANTHER" id="PTHR24421">
    <property type="entry name" value="NITRATE/NITRITE SENSOR PROTEIN NARX-RELATED"/>
    <property type="match status" value="1"/>
</dbReference>
<evidence type="ECO:0000256" key="5">
    <source>
        <dbReference type="ARBA" id="ARBA00012438"/>
    </source>
</evidence>
<evidence type="ECO:0000256" key="16">
    <source>
        <dbReference type="ARBA" id="ARBA00023004"/>
    </source>
</evidence>
<dbReference type="SMART" id="SM00304">
    <property type="entry name" value="HAMP"/>
    <property type="match status" value="1"/>
</dbReference>
<keyword evidence="7" id="KW-1003">Cell membrane</keyword>
<comment type="cofactor">
    <cofactor evidence="2">
        <name>[4Fe-4S] cluster</name>
        <dbReference type="ChEBI" id="CHEBI:49883"/>
    </cofactor>
</comment>
<dbReference type="Pfam" id="PF00672">
    <property type="entry name" value="HAMP"/>
    <property type="match status" value="1"/>
</dbReference>
<evidence type="ECO:0000256" key="8">
    <source>
        <dbReference type="ARBA" id="ARBA00022485"/>
    </source>
</evidence>
<dbReference type="PANTHER" id="PTHR24421:SF37">
    <property type="entry name" value="SENSOR HISTIDINE KINASE NARS"/>
    <property type="match status" value="1"/>
</dbReference>
<comment type="catalytic activity">
    <reaction evidence="1">
        <text>ATP + protein L-histidine = ADP + protein N-phospho-L-histidine.</text>
        <dbReference type="EC" id="2.7.13.3"/>
    </reaction>
</comment>
<evidence type="ECO:0000256" key="1">
    <source>
        <dbReference type="ARBA" id="ARBA00000085"/>
    </source>
</evidence>
<keyword evidence="16" id="KW-0408">Iron</keyword>
<dbReference type="PRINTS" id="PR00344">
    <property type="entry name" value="BCTRLSENSOR"/>
</dbReference>
<keyword evidence="26" id="KW-1185">Reference proteome</keyword>
<dbReference type="RefSeq" id="WP_203979485.1">
    <property type="nucleotide sequence ID" value="NZ_BAAAKY010000004.1"/>
</dbReference>
<dbReference type="InterPro" id="IPR003660">
    <property type="entry name" value="HAMP_dom"/>
</dbReference>
<evidence type="ECO:0000256" key="3">
    <source>
        <dbReference type="ARBA" id="ARBA00004496"/>
    </source>
</evidence>
<keyword evidence="11" id="KW-0808">Transferase</keyword>
<evidence type="ECO:0000256" key="21">
    <source>
        <dbReference type="ARBA" id="ARBA00030800"/>
    </source>
</evidence>
<keyword evidence="17" id="KW-0902">Two-component regulatory system</keyword>
<keyword evidence="19 22" id="KW-0472">Membrane</keyword>
<evidence type="ECO:0000256" key="2">
    <source>
        <dbReference type="ARBA" id="ARBA00001966"/>
    </source>
</evidence>
<dbReference type="SUPFAM" id="SSF158472">
    <property type="entry name" value="HAMP domain-like"/>
    <property type="match status" value="1"/>
</dbReference>
<evidence type="ECO:0000256" key="17">
    <source>
        <dbReference type="ARBA" id="ARBA00023012"/>
    </source>
</evidence>
<keyword evidence="18" id="KW-0411">Iron-sulfur</keyword>
<dbReference type="CDD" id="cd16917">
    <property type="entry name" value="HATPase_UhpB-NarQ-NarX-like"/>
    <property type="match status" value="1"/>
</dbReference>
<keyword evidence="9" id="KW-0963">Cytoplasm</keyword>
<dbReference type="SUPFAM" id="SSF55874">
    <property type="entry name" value="ATPase domain of HSP90 chaperone/DNA topoisomerase II/histidine kinase"/>
    <property type="match status" value="1"/>
</dbReference>
<dbReference type="InterPro" id="IPR011712">
    <property type="entry name" value="Sig_transdc_His_kin_sub3_dim/P"/>
</dbReference>
<feature type="transmembrane region" description="Helical" evidence="22">
    <location>
        <begin position="12"/>
        <end position="35"/>
    </location>
</feature>
<feature type="domain" description="HAMP" evidence="24">
    <location>
        <begin position="257"/>
        <end position="309"/>
    </location>
</feature>
<comment type="subcellular location">
    <subcellularLocation>
        <location evidence="4">Cell membrane</location>
        <topology evidence="4">Multi-pass membrane protein</topology>
    </subcellularLocation>
    <subcellularLocation>
        <location evidence="3">Cytoplasm</location>
    </subcellularLocation>
</comment>
<dbReference type="PROSITE" id="PS50885">
    <property type="entry name" value="HAMP"/>
    <property type="match status" value="1"/>
</dbReference>
<dbReference type="CDD" id="cd06225">
    <property type="entry name" value="HAMP"/>
    <property type="match status" value="1"/>
</dbReference>
<dbReference type="GO" id="GO:0051539">
    <property type="term" value="F:4 iron, 4 sulfur cluster binding"/>
    <property type="evidence" value="ECO:0007669"/>
    <property type="project" value="UniProtKB-KW"/>
</dbReference>
<dbReference type="GO" id="GO:0005886">
    <property type="term" value="C:plasma membrane"/>
    <property type="evidence" value="ECO:0007669"/>
    <property type="project" value="UniProtKB-SubCell"/>
</dbReference>
<dbReference type="SMART" id="SM00387">
    <property type="entry name" value="HATPase_c"/>
    <property type="match status" value="1"/>
</dbReference>
<keyword evidence="15 22" id="KW-1133">Transmembrane helix</keyword>
<evidence type="ECO:0000259" key="23">
    <source>
        <dbReference type="PROSITE" id="PS50109"/>
    </source>
</evidence>
<dbReference type="InterPro" id="IPR005467">
    <property type="entry name" value="His_kinase_dom"/>
</dbReference>
<keyword evidence="10" id="KW-0597">Phosphoprotein</keyword>
<dbReference type="Pfam" id="PF07730">
    <property type="entry name" value="HisKA_3"/>
    <property type="match status" value="1"/>
</dbReference>
<evidence type="ECO:0000256" key="13">
    <source>
        <dbReference type="ARBA" id="ARBA00022723"/>
    </source>
</evidence>
<dbReference type="AlphaFoldDB" id="A0A8J3UUC3"/>
<protein>
    <recommendedName>
        <fullName evidence="6">Oxygen sensor histidine kinase NreB</fullName>
        <ecNumber evidence="5">2.7.13.3</ecNumber>
    </recommendedName>
    <alternativeName>
        <fullName evidence="21">Nitrogen regulation protein B</fullName>
    </alternativeName>
</protein>
<dbReference type="GO" id="GO:0046983">
    <property type="term" value="F:protein dimerization activity"/>
    <property type="evidence" value="ECO:0007669"/>
    <property type="project" value="InterPro"/>
</dbReference>
<evidence type="ECO:0000256" key="18">
    <source>
        <dbReference type="ARBA" id="ARBA00023014"/>
    </source>
</evidence>
<evidence type="ECO:0000256" key="20">
    <source>
        <dbReference type="ARBA" id="ARBA00024827"/>
    </source>
</evidence>
<feature type="transmembrane region" description="Helical" evidence="22">
    <location>
        <begin position="233"/>
        <end position="255"/>
    </location>
</feature>
<evidence type="ECO:0000313" key="26">
    <source>
        <dbReference type="Proteomes" id="UP000644610"/>
    </source>
</evidence>
<evidence type="ECO:0000256" key="19">
    <source>
        <dbReference type="ARBA" id="ARBA00023136"/>
    </source>
</evidence>
<evidence type="ECO:0000256" key="4">
    <source>
        <dbReference type="ARBA" id="ARBA00004651"/>
    </source>
</evidence>
<keyword evidence="8" id="KW-0004">4Fe-4S</keyword>
<evidence type="ECO:0000256" key="14">
    <source>
        <dbReference type="ARBA" id="ARBA00022777"/>
    </source>
</evidence>
<dbReference type="InterPro" id="IPR036890">
    <property type="entry name" value="HATPase_C_sf"/>
</dbReference>
<keyword evidence="13" id="KW-0479">Metal-binding</keyword>
<dbReference type="Gene3D" id="6.10.340.10">
    <property type="match status" value="1"/>
</dbReference>
<organism evidence="25 26">
    <name type="scientific">Planotetraspora silvatica</name>
    <dbReference type="NCBI Taxonomy" id="234614"/>
    <lineage>
        <taxon>Bacteria</taxon>
        <taxon>Bacillati</taxon>
        <taxon>Actinomycetota</taxon>
        <taxon>Actinomycetes</taxon>
        <taxon>Streptosporangiales</taxon>
        <taxon>Streptosporangiaceae</taxon>
        <taxon>Planotetraspora</taxon>
    </lineage>
</organism>
<keyword evidence="14" id="KW-0418">Kinase</keyword>
<evidence type="ECO:0000256" key="6">
    <source>
        <dbReference type="ARBA" id="ARBA00017322"/>
    </source>
</evidence>
<proteinExistence type="predicted"/>
<dbReference type="InterPro" id="IPR050482">
    <property type="entry name" value="Sensor_HK_TwoCompSys"/>
</dbReference>
<evidence type="ECO:0000313" key="25">
    <source>
        <dbReference type="EMBL" id="GII49977.1"/>
    </source>
</evidence>
<evidence type="ECO:0000259" key="24">
    <source>
        <dbReference type="PROSITE" id="PS50885"/>
    </source>
</evidence>
<dbReference type="InterPro" id="IPR003594">
    <property type="entry name" value="HATPase_dom"/>
</dbReference>
<dbReference type="Gene3D" id="3.30.565.10">
    <property type="entry name" value="Histidine kinase-like ATPase, C-terminal domain"/>
    <property type="match status" value="1"/>
</dbReference>
<evidence type="ECO:0000256" key="9">
    <source>
        <dbReference type="ARBA" id="ARBA00022490"/>
    </source>
</evidence>
<name>A0A8J3UUC3_9ACTN</name>
<evidence type="ECO:0000256" key="15">
    <source>
        <dbReference type="ARBA" id="ARBA00022989"/>
    </source>
</evidence>
<dbReference type="EMBL" id="BOOQ01000047">
    <property type="protein sequence ID" value="GII49977.1"/>
    <property type="molecule type" value="Genomic_DNA"/>
</dbReference>
<dbReference type="GO" id="GO:0046872">
    <property type="term" value="F:metal ion binding"/>
    <property type="evidence" value="ECO:0007669"/>
    <property type="project" value="UniProtKB-KW"/>
</dbReference>
<accession>A0A8J3UUC3</accession>
<keyword evidence="12 22" id="KW-0812">Transmembrane</keyword>
<dbReference type="GO" id="GO:0005737">
    <property type="term" value="C:cytoplasm"/>
    <property type="evidence" value="ECO:0007669"/>
    <property type="project" value="UniProtKB-SubCell"/>
</dbReference>
<evidence type="ECO:0000256" key="11">
    <source>
        <dbReference type="ARBA" id="ARBA00022679"/>
    </source>
</evidence>
<dbReference type="GO" id="GO:0000155">
    <property type="term" value="F:phosphorelay sensor kinase activity"/>
    <property type="evidence" value="ECO:0007669"/>
    <property type="project" value="InterPro"/>
</dbReference>
<dbReference type="Gene3D" id="1.20.5.1930">
    <property type="match status" value="1"/>
</dbReference>
<evidence type="ECO:0000256" key="7">
    <source>
        <dbReference type="ARBA" id="ARBA00022475"/>
    </source>
</evidence>
<dbReference type="InterPro" id="IPR004358">
    <property type="entry name" value="Sig_transdc_His_kin-like_C"/>
</dbReference>
<gene>
    <name evidence="25" type="ORF">Psi02_64010</name>
</gene>
<dbReference type="PROSITE" id="PS50109">
    <property type="entry name" value="HIS_KIN"/>
    <property type="match status" value="1"/>
</dbReference>
<sequence>MARHHGLRLRMAASYVLVTAAAVAVVELVTLVLLVPRLVADSKQRDRSLLVGITAHDYAAQVLAAAGRLGRLPTSSEIQLGESGLVLAPREVRMEAGGEGVRIPYTAARQDEQKPLSLAVLLNLDGRIAASSYPPGYPAGAAFGGPGVVTLPAGALAVSPKMAKGENGQADTTIGPVLWALVPVNLLAADGKPNAGIDDAGPAIGYVYVQVPYDDRLPLGADLTSPGTDVGPLLIIGLLVTLAALPVGVVFGLLSTRTLIGRLRRLAASTVAVADGDYNHRVPVSGTDEVGQLEANFNRMAVRLAEAMAVQWQLAGAGERARIARELHDSISQDLYSLRLLAGGLRRALPAGSPLLDRVEAMESTATGTVIEMRALLLELRPVALRDADLADALAGLCAAYGDRLGVPIATELAPVTVAPVVEHAALRIAQEALANAVRHAHPTRIAVRLAVVDGGLLLSVTDDGAGFDPERAGDRHGMGLPMMRERVAELGGDLQVDSAPGDGTTVLVRLPGERP</sequence>
<dbReference type="Proteomes" id="UP000644610">
    <property type="component" value="Unassembled WGS sequence"/>
</dbReference>
<reference evidence="25" key="1">
    <citation type="submission" date="2021-01" db="EMBL/GenBank/DDBJ databases">
        <title>Whole genome shotgun sequence of Planotetraspora silvatica NBRC 100141.</title>
        <authorList>
            <person name="Komaki H."/>
            <person name="Tamura T."/>
        </authorList>
    </citation>
    <scope>NUCLEOTIDE SEQUENCE</scope>
    <source>
        <strain evidence="25">NBRC 100141</strain>
    </source>
</reference>
<evidence type="ECO:0000256" key="12">
    <source>
        <dbReference type="ARBA" id="ARBA00022692"/>
    </source>
</evidence>
<comment type="function">
    <text evidence="20">Member of the two-component regulatory system NreB/NreC involved in the control of dissimilatory nitrate/nitrite reduction in response to oxygen. NreB functions as a direct oxygen sensor histidine kinase which is autophosphorylated, in the absence of oxygen, probably at the conserved histidine residue, and transfers its phosphate group probably to a conserved aspartate residue of NreC. NreB/NreC activates the expression of the nitrate (narGHJI) and nitrite (nir) reductase operons, as well as the putative nitrate transporter gene narT.</text>
</comment>